<dbReference type="Proteomes" id="UP000245119">
    <property type="component" value="Linkage Group LG3"/>
</dbReference>
<gene>
    <name evidence="1" type="ORF">C0Q70_06267</name>
</gene>
<keyword evidence="2" id="KW-1185">Reference proteome</keyword>
<evidence type="ECO:0000313" key="2">
    <source>
        <dbReference type="Proteomes" id="UP000245119"/>
    </source>
</evidence>
<organism evidence="1 2">
    <name type="scientific">Pomacea canaliculata</name>
    <name type="common">Golden apple snail</name>
    <dbReference type="NCBI Taxonomy" id="400727"/>
    <lineage>
        <taxon>Eukaryota</taxon>
        <taxon>Metazoa</taxon>
        <taxon>Spiralia</taxon>
        <taxon>Lophotrochozoa</taxon>
        <taxon>Mollusca</taxon>
        <taxon>Gastropoda</taxon>
        <taxon>Caenogastropoda</taxon>
        <taxon>Architaenioglossa</taxon>
        <taxon>Ampullarioidea</taxon>
        <taxon>Ampullariidae</taxon>
        <taxon>Pomacea</taxon>
    </lineage>
</organism>
<evidence type="ECO:0000313" key="1">
    <source>
        <dbReference type="EMBL" id="PVD34986.1"/>
    </source>
</evidence>
<dbReference type="EMBL" id="PZQS01000003">
    <property type="protein sequence ID" value="PVD34986.1"/>
    <property type="molecule type" value="Genomic_DNA"/>
</dbReference>
<proteinExistence type="predicted"/>
<comment type="caution">
    <text evidence="1">The sequence shown here is derived from an EMBL/GenBank/DDBJ whole genome shotgun (WGS) entry which is preliminary data.</text>
</comment>
<accession>A0A2T7PNH4</accession>
<name>A0A2T7PNH4_POMCA</name>
<protein>
    <submittedName>
        <fullName evidence="1">Uncharacterized protein</fullName>
    </submittedName>
</protein>
<sequence>MLLVRGGNMELGAGCQSLAAVFHPLSPTLPARNTFMHACVEQAAKRAWSFNGHLIVVCTIGLTDVHSPRDTRQRMWGGGTNELSRY</sequence>
<reference evidence="1 2" key="1">
    <citation type="submission" date="2018-04" db="EMBL/GenBank/DDBJ databases">
        <title>The genome of golden apple snail Pomacea canaliculata provides insight into stress tolerance and invasive adaptation.</title>
        <authorList>
            <person name="Liu C."/>
            <person name="Liu B."/>
            <person name="Ren Y."/>
            <person name="Zhang Y."/>
            <person name="Wang H."/>
            <person name="Li S."/>
            <person name="Jiang F."/>
            <person name="Yin L."/>
            <person name="Zhang G."/>
            <person name="Qian W."/>
            <person name="Fan W."/>
        </authorList>
    </citation>
    <scope>NUCLEOTIDE SEQUENCE [LARGE SCALE GENOMIC DNA]</scope>
    <source>
        <strain evidence="1">SZHN2017</strain>
        <tissue evidence="1">Muscle</tissue>
    </source>
</reference>
<dbReference type="AlphaFoldDB" id="A0A2T7PNH4"/>